<evidence type="ECO:0000313" key="3">
    <source>
        <dbReference type="RefSeq" id="XP_070647953.1"/>
    </source>
</evidence>
<organism evidence="2 3">
    <name type="scientific">Bos indicus</name>
    <name type="common">Zebu</name>
    <dbReference type="NCBI Taxonomy" id="9915"/>
    <lineage>
        <taxon>Eukaryota</taxon>
        <taxon>Metazoa</taxon>
        <taxon>Chordata</taxon>
        <taxon>Craniata</taxon>
        <taxon>Vertebrata</taxon>
        <taxon>Euteleostomi</taxon>
        <taxon>Mammalia</taxon>
        <taxon>Eutheria</taxon>
        <taxon>Laurasiatheria</taxon>
        <taxon>Artiodactyla</taxon>
        <taxon>Ruminantia</taxon>
        <taxon>Pecora</taxon>
        <taxon>Bovidae</taxon>
        <taxon>Bovinae</taxon>
        <taxon>Bos</taxon>
    </lineage>
</organism>
<proteinExistence type="predicted"/>
<dbReference type="RefSeq" id="XP_070647953.1">
    <property type="nucleotide sequence ID" value="XM_070791852.1"/>
</dbReference>
<evidence type="ECO:0000256" key="1">
    <source>
        <dbReference type="SAM" id="MobiDB-lite"/>
    </source>
</evidence>
<accession>A0ABM4SJG7</accession>
<feature type="region of interest" description="Disordered" evidence="1">
    <location>
        <begin position="179"/>
        <end position="213"/>
    </location>
</feature>
<dbReference type="Proteomes" id="UP001652663">
    <property type="component" value="Chromosome 6"/>
</dbReference>
<protein>
    <submittedName>
        <fullName evidence="3">Uncharacterized protein</fullName>
    </submittedName>
</protein>
<gene>
    <name evidence="3" type="primary">LOC139183689</name>
</gene>
<reference evidence="3" key="1">
    <citation type="submission" date="2025-08" db="UniProtKB">
        <authorList>
            <consortium name="RefSeq"/>
        </authorList>
    </citation>
    <scope>IDENTIFICATION</scope>
    <source>
        <tissue evidence="3">Blood</tissue>
    </source>
</reference>
<sequence length="213" mass="23131">MSSTLSPSPPTPLCAPPAVTHSHSLSITHDYTCPHAQLSLVHTMAGRTQGLPVGQGGETRPGTPPCLGPCPLRLLGPQPPHRWSTWTFSRMDVSLEPLLQSGFSPQPLLFFPYRRRQPGPCPSESLYSGVSLLWVHCRVQPTAPRWSQGDMQLLVHTGPQESTPTSTVDRAGLRIWGGAGRTASQDSSTDMPEPVLPSSHAEDMQMRMARSQV</sequence>
<keyword evidence="2" id="KW-1185">Reference proteome</keyword>
<evidence type="ECO:0000313" key="2">
    <source>
        <dbReference type="Proteomes" id="UP001652663"/>
    </source>
</evidence>
<dbReference type="GeneID" id="139183689"/>
<name>A0ABM4SJG7_BOSIN</name>